<feature type="compositionally biased region" description="Basic and acidic residues" evidence="1">
    <location>
        <begin position="135"/>
        <end position="153"/>
    </location>
</feature>
<evidence type="ECO:0000256" key="1">
    <source>
        <dbReference type="SAM" id="MobiDB-lite"/>
    </source>
</evidence>
<protein>
    <submittedName>
        <fullName evidence="2">Uncharacterized protein</fullName>
    </submittedName>
</protein>
<dbReference type="AlphaFoldDB" id="A0A6D2KK07"/>
<evidence type="ECO:0000313" key="3">
    <source>
        <dbReference type="Proteomes" id="UP000467841"/>
    </source>
</evidence>
<name>A0A6D2KK07_9BRAS</name>
<gene>
    <name evidence="2" type="ORF">MERR_LOCUS35761</name>
</gene>
<feature type="compositionally biased region" description="Basic and acidic residues" evidence="1">
    <location>
        <begin position="28"/>
        <end position="45"/>
    </location>
</feature>
<comment type="caution">
    <text evidence="2">The sequence shown here is derived from an EMBL/GenBank/DDBJ whole genome shotgun (WGS) entry which is preliminary data.</text>
</comment>
<feature type="compositionally biased region" description="Basic and acidic residues" evidence="1">
    <location>
        <begin position="1"/>
        <end position="15"/>
    </location>
</feature>
<dbReference type="EMBL" id="CACVBM020001386">
    <property type="protein sequence ID" value="CAA7048526.1"/>
    <property type="molecule type" value="Genomic_DNA"/>
</dbReference>
<evidence type="ECO:0000313" key="2">
    <source>
        <dbReference type="EMBL" id="CAA7048526.1"/>
    </source>
</evidence>
<accession>A0A6D2KK07</accession>
<keyword evidence="3" id="KW-1185">Reference proteome</keyword>
<feature type="compositionally biased region" description="Polar residues" evidence="1">
    <location>
        <begin position="198"/>
        <end position="209"/>
    </location>
</feature>
<proteinExistence type="predicted"/>
<reference evidence="2" key="1">
    <citation type="submission" date="2020-01" db="EMBL/GenBank/DDBJ databases">
        <authorList>
            <person name="Mishra B."/>
        </authorList>
    </citation>
    <scope>NUCLEOTIDE SEQUENCE [LARGE SCALE GENOMIC DNA]</scope>
</reference>
<feature type="compositionally biased region" description="Low complexity" evidence="1">
    <location>
        <begin position="57"/>
        <end position="69"/>
    </location>
</feature>
<organism evidence="2 3">
    <name type="scientific">Microthlaspi erraticum</name>
    <dbReference type="NCBI Taxonomy" id="1685480"/>
    <lineage>
        <taxon>Eukaryota</taxon>
        <taxon>Viridiplantae</taxon>
        <taxon>Streptophyta</taxon>
        <taxon>Embryophyta</taxon>
        <taxon>Tracheophyta</taxon>
        <taxon>Spermatophyta</taxon>
        <taxon>Magnoliopsida</taxon>
        <taxon>eudicotyledons</taxon>
        <taxon>Gunneridae</taxon>
        <taxon>Pentapetalae</taxon>
        <taxon>rosids</taxon>
        <taxon>malvids</taxon>
        <taxon>Brassicales</taxon>
        <taxon>Brassicaceae</taxon>
        <taxon>Coluteocarpeae</taxon>
        <taxon>Microthlaspi</taxon>
    </lineage>
</organism>
<sequence length="209" mass="24047">MKIMIKSEDWSRRLIEQSAPNRAHRPRERTYRDRPAPYPHPEVHGRAHVPTRESNVPRSSRSSSPPQAARPRRANRKATARGRAHPRTAPTHPSDQGRLRPRPEISSAKSSSVRPRRPNRKLSATMFRPCMTRRSNKDNLVEHPEIDKLEKQLRKQKPKRWPTKQLALTPLKWRALNEEGRDPPPPPNPQDPAGDVNVQPQAGANNRRL</sequence>
<dbReference type="Proteomes" id="UP000467841">
    <property type="component" value="Unassembled WGS sequence"/>
</dbReference>
<feature type="compositionally biased region" description="Basic residues" evidence="1">
    <location>
        <begin position="70"/>
        <end position="86"/>
    </location>
</feature>
<feature type="region of interest" description="Disordered" evidence="1">
    <location>
        <begin position="1"/>
        <end position="209"/>
    </location>
</feature>